<proteinExistence type="predicted"/>
<comment type="caution">
    <text evidence="2">The sequence shown here is derived from an EMBL/GenBank/DDBJ whole genome shotgun (WGS) entry which is preliminary data.</text>
</comment>
<feature type="region of interest" description="Disordered" evidence="1">
    <location>
        <begin position="300"/>
        <end position="327"/>
    </location>
</feature>
<gene>
    <name evidence="2" type="ORF">CBR_g4348</name>
</gene>
<evidence type="ECO:0000313" key="2">
    <source>
        <dbReference type="EMBL" id="GBG60390.1"/>
    </source>
</evidence>
<dbReference type="Gramene" id="GBG60390">
    <property type="protein sequence ID" value="GBG60390"/>
    <property type="gene ID" value="CBR_g4348"/>
</dbReference>
<keyword evidence="3" id="KW-1185">Reference proteome</keyword>
<protein>
    <submittedName>
        <fullName evidence="2">Uncharacterized protein</fullName>
    </submittedName>
</protein>
<dbReference type="Proteomes" id="UP000265515">
    <property type="component" value="Unassembled WGS sequence"/>
</dbReference>
<name>A0A388JRJ5_CHABU</name>
<sequence length="391" mass="42861">MLRKRITGAPFLIRSRCEGRDGMSIAFRASVGTSGYCSLGSRESELSDVMKGPGNWKDLAKIASEHDNFVAKRGLRGTNVAKCLVEGFDMESMYHWRLVPNDNDGHSNEICECGLFGNIECGSRGRIERSFEAGVKVQVHYRTVVLVTEGASLEGCQFPISGESHEQVYQLEDIAKAAGELCLDGSTSSVVSGMAIDMAGVGRMGMGGQGIGKGGQAMGMGNQGMIGQAMGNPSMGPSNLAGENMVASGSAPASLYGLVTCFISGKNRHYARNCWQVGNRPNTDDDNSRMREIFQKMSLREEEEGNRRQWESEEAKKEERREGEKIREEELREAKLEATILWILSQRRELVMIVAAPQTSNQTRKRSPRSKASMLQESAVIPPSPKMTTMK</sequence>
<evidence type="ECO:0000313" key="3">
    <source>
        <dbReference type="Proteomes" id="UP000265515"/>
    </source>
</evidence>
<reference evidence="2 3" key="1">
    <citation type="journal article" date="2018" name="Cell">
        <title>The Chara Genome: Secondary Complexity and Implications for Plant Terrestrialization.</title>
        <authorList>
            <person name="Nishiyama T."/>
            <person name="Sakayama H."/>
            <person name="Vries J.D."/>
            <person name="Buschmann H."/>
            <person name="Saint-Marcoux D."/>
            <person name="Ullrich K.K."/>
            <person name="Haas F.B."/>
            <person name="Vanderstraeten L."/>
            <person name="Becker D."/>
            <person name="Lang D."/>
            <person name="Vosolsobe S."/>
            <person name="Rombauts S."/>
            <person name="Wilhelmsson P.K.I."/>
            <person name="Janitza P."/>
            <person name="Kern R."/>
            <person name="Heyl A."/>
            <person name="Rumpler F."/>
            <person name="Villalobos L.I.A.C."/>
            <person name="Clay J.M."/>
            <person name="Skokan R."/>
            <person name="Toyoda A."/>
            <person name="Suzuki Y."/>
            <person name="Kagoshima H."/>
            <person name="Schijlen E."/>
            <person name="Tajeshwar N."/>
            <person name="Catarino B."/>
            <person name="Hetherington A.J."/>
            <person name="Saltykova A."/>
            <person name="Bonnot C."/>
            <person name="Breuninger H."/>
            <person name="Symeonidi A."/>
            <person name="Radhakrishnan G.V."/>
            <person name="Van Nieuwerburgh F."/>
            <person name="Deforce D."/>
            <person name="Chang C."/>
            <person name="Karol K.G."/>
            <person name="Hedrich R."/>
            <person name="Ulvskov P."/>
            <person name="Glockner G."/>
            <person name="Delwiche C.F."/>
            <person name="Petrasek J."/>
            <person name="Van de Peer Y."/>
            <person name="Friml J."/>
            <person name="Beilby M."/>
            <person name="Dolan L."/>
            <person name="Kohara Y."/>
            <person name="Sugano S."/>
            <person name="Fujiyama A."/>
            <person name="Delaux P.-M."/>
            <person name="Quint M."/>
            <person name="TheiBen G."/>
            <person name="Hagemann M."/>
            <person name="Harholt J."/>
            <person name="Dunand C."/>
            <person name="Zachgo S."/>
            <person name="Langdale J."/>
            <person name="Maumus F."/>
            <person name="Straeten D.V.D."/>
            <person name="Gould S.B."/>
            <person name="Rensing S.A."/>
        </authorList>
    </citation>
    <scope>NUCLEOTIDE SEQUENCE [LARGE SCALE GENOMIC DNA]</scope>
    <source>
        <strain evidence="2 3">S276</strain>
    </source>
</reference>
<feature type="region of interest" description="Disordered" evidence="1">
    <location>
        <begin position="358"/>
        <end position="391"/>
    </location>
</feature>
<dbReference type="AlphaFoldDB" id="A0A388JRJ5"/>
<evidence type="ECO:0000256" key="1">
    <source>
        <dbReference type="SAM" id="MobiDB-lite"/>
    </source>
</evidence>
<accession>A0A388JRJ5</accession>
<organism evidence="2 3">
    <name type="scientific">Chara braunii</name>
    <name type="common">Braun's stonewort</name>
    <dbReference type="NCBI Taxonomy" id="69332"/>
    <lineage>
        <taxon>Eukaryota</taxon>
        <taxon>Viridiplantae</taxon>
        <taxon>Streptophyta</taxon>
        <taxon>Charophyceae</taxon>
        <taxon>Charales</taxon>
        <taxon>Characeae</taxon>
        <taxon>Chara</taxon>
    </lineage>
</organism>
<dbReference type="EMBL" id="BFEA01000010">
    <property type="protein sequence ID" value="GBG60390.1"/>
    <property type="molecule type" value="Genomic_DNA"/>
</dbReference>